<keyword evidence="21" id="KW-1185">Reference proteome</keyword>
<evidence type="ECO:0000313" key="20">
    <source>
        <dbReference type="EMBL" id="ERM93623.1"/>
    </source>
</evidence>
<dbReference type="STRING" id="13333.W1NE27"/>
<evidence type="ECO:0000256" key="14">
    <source>
        <dbReference type="ARBA" id="ARBA00060399"/>
    </source>
</evidence>
<evidence type="ECO:0000256" key="12">
    <source>
        <dbReference type="ARBA" id="ARBA00023180"/>
    </source>
</evidence>
<evidence type="ECO:0000256" key="6">
    <source>
        <dbReference type="ARBA" id="ARBA00022801"/>
    </source>
</evidence>
<comment type="similarity">
    <text evidence="2">Belongs to the peptidase M28 family. M28B subfamily.</text>
</comment>
<dbReference type="GO" id="GO:0004181">
    <property type="term" value="F:metallocarboxypeptidase activity"/>
    <property type="evidence" value="ECO:0007669"/>
    <property type="project" value="UniProtKB-EC"/>
</dbReference>
<dbReference type="Pfam" id="PF04389">
    <property type="entry name" value="Peptidase_M28"/>
    <property type="match status" value="1"/>
</dbReference>
<keyword evidence="12" id="KW-0325">Glycoprotein</keyword>
<comment type="subcellular location">
    <subcellularLocation>
        <location evidence="14">Endomembrane system</location>
        <topology evidence="14">Single-pass type II membrane protein</topology>
    </subcellularLocation>
</comment>
<comment type="cofactor">
    <cofactor evidence="1">
        <name>Zn(2+)</name>
        <dbReference type="ChEBI" id="CHEBI:29105"/>
    </cofactor>
</comment>
<evidence type="ECO:0000259" key="18">
    <source>
        <dbReference type="Pfam" id="PF04253"/>
    </source>
</evidence>
<dbReference type="InterPro" id="IPR003137">
    <property type="entry name" value="PA_domain"/>
</dbReference>
<dbReference type="Proteomes" id="UP000017836">
    <property type="component" value="Unassembled WGS sequence"/>
</dbReference>
<evidence type="ECO:0000256" key="8">
    <source>
        <dbReference type="ARBA" id="ARBA00022968"/>
    </source>
</evidence>
<evidence type="ECO:0000256" key="9">
    <source>
        <dbReference type="ARBA" id="ARBA00022989"/>
    </source>
</evidence>
<dbReference type="EMBL" id="KI397628">
    <property type="protein sequence ID" value="ERM93623.1"/>
    <property type="molecule type" value="Genomic_DNA"/>
</dbReference>
<evidence type="ECO:0000256" key="13">
    <source>
        <dbReference type="ARBA" id="ARBA00052003"/>
    </source>
</evidence>
<dbReference type="GO" id="GO:0009793">
    <property type="term" value="P:embryo development ending in seed dormancy"/>
    <property type="evidence" value="ECO:0007669"/>
    <property type="project" value="EnsemblPlants"/>
</dbReference>
<dbReference type="GO" id="GO:0005783">
    <property type="term" value="C:endoplasmic reticulum"/>
    <property type="evidence" value="ECO:0007669"/>
    <property type="project" value="EnsemblPlants"/>
</dbReference>
<dbReference type="GO" id="GO:0010082">
    <property type="term" value="P:regulation of root meristem growth"/>
    <property type="evidence" value="ECO:0007669"/>
    <property type="project" value="EnsemblPlants"/>
</dbReference>
<feature type="domain" description="PA" evidence="17">
    <location>
        <begin position="142"/>
        <end position="208"/>
    </location>
</feature>
<dbReference type="GO" id="GO:0010305">
    <property type="term" value="P:leaf vascular tissue pattern formation"/>
    <property type="evidence" value="ECO:0007669"/>
    <property type="project" value="EnsemblPlants"/>
</dbReference>
<keyword evidence="5" id="KW-0479">Metal-binding</keyword>
<keyword evidence="8" id="KW-0735">Signal-anchor</keyword>
<dbReference type="SUPFAM" id="SSF53187">
    <property type="entry name" value="Zn-dependent exopeptidases"/>
    <property type="match status" value="1"/>
</dbReference>
<dbReference type="Gene3D" id="3.40.630.10">
    <property type="entry name" value="Zn peptidases"/>
    <property type="match status" value="2"/>
</dbReference>
<accession>W1NE27</accession>
<evidence type="ECO:0000256" key="4">
    <source>
        <dbReference type="ARBA" id="ARBA00022692"/>
    </source>
</evidence>
<dbReference type="Gene3D" id="1.20.930.40">
    <property type="entry name" value="Transferrin receptor-like, dimerisation domain"/>
    <property type="match status" value="1"/>
</dbReference>
<keyword evidence="11 16" id="KW-0472">Membrane</keyword>
<dbReference type="CDD" id="cd08022">
    <property type="entry name" value="M28_PSMA_like"/>
    <property type="match status" value="1"/>
</dbReference>
<dbReference type="InterPro" id="IPR007484">
    <property type="entry name" value="Peptidase_M28"/>
</dbReference>
<keyword evidence="10" id="KW-0482">Metalloprotease</keyword>
<dbReference type="FunFam" id="1.20.930.40:FF:000001">
    <property type="entry name" value="N-acetylated-alpha-linked acidic dipeptidase 2"/>
    <property type="match status" value="1"/>
</dbReference>
<evidence type="ECO:0000256" key="3">
    <source>
        <dbReference type="ARBA" id="ARBA00022670"/>
    </source>
</evidence>
<dbReference type="InterPro" id="IPR039373">
    <property type="entry name" value="Peptidase_M28B"/>
</dbReference>
<evidence type="ECO:0000256" key="2">
    <source>
        <dbReference type="ARBA" id="ARBA00005634"/>
    </source>
</evidence>
<dbReference type="GO" id="GO:0004180">
    <property type="term" value="F:carboxypeptidase activity"/>
    <property type="evidence" value="ECO:0000318"/>
    <property type="project" value="GO_Central"/>
</dbReference>
<evidence type="ECO:0000256" key="16">
    <source>
        <dbReference type="SAM" id="Phobius"/>
    </source>
</evidence>
<dbReference type="Gene3D" id="3.50.30.30">
    <property type="match status" value="2"/>
</dbReference>
<evidence type="ECO:0000259" key="19">
    <source>
        <dbReference type="Pfam" id="PF04389"/>
    </source>
</evidence>
<dbReference type="InterPro" id="IPR046450">
    <property type="entry name" value="PA_dom_sf"/>
</dbReference>
<feature type="domain" description="Transferrin receptor-like dimerisation" evidence="18">
    <location>
        <begin position="614"/>
        <end position="740"/>
    </location>
</feature>
<dbReference type="InterPro" id="IPR007365">
    <property type="entry name" value="TFR-like_dimer_dom"/>
</dbReference>
<dbReference type="Gramene" id="ERM93623">
    <property type="protein sequence ID" value="ERM93623"/>
    <property type="gene ID" value="AMTR_s00004p00142600"/>
</dbReference>
<keyword evidence="3" id="KW-0645">Protease</keyword>
<dbReference type="SUPFAM" id="SSF52025">
    <property type="entry name" value="PA domain"/>
    <property type="match status" value="1"/>
</dbReference>
<reference evidence="21" key="1">
    <citation type="journal article" date="2013" name="Science">
        <title>The Amborella genome and the evolution of flowering plants.</title>
        <authorList>
            <consortium name="Amborella Genome Project"/>
        </authorList>
    </citation>
    <scope>NUCLEOTIDE SEQUENCE [LARGE SCALE GENOMIC DNA]</scope>
</reference>
<evidence type="ECO:0000256" key="1">
    <source>
        <dbReference type="ARBA" id="ARBA00001947"/>
    </source>
</evidence>
<evidence type="ECO:0000256" key="11">
    <source>
        <dbReference type="ARBA" id="ARBA00023136"/>
    </source>
</evidence>
<dbReference type="GO" id="GO:0009908">
    <property type="term" value="P:flower development"/>
    <property type="evidence" value="ECO:0007669"/>
    <property type="project" value="EnsemblPlants"/>
</dbReference>
<dbReference type="GO" id="GO:0006508">
    <property type="term" value="P:proteolysis"/>
    <property type="evidence" value="ECO:0007669"/>
    <property type="project" value="UniProtKB-KW"/>
</dbReference>
<keyword evidence="7" id="KW-0862">Zinc</keyword>
<sequence>MACEGNVFTSIVSLPAFGLMIMLIILAVFNHRVPLSQSDFHEIFISNGDNSTISSHLHSLTQNPHLAGTRGAQQALSYVMNQFNKLAFRTHTAEYKALLSYPLQRSLVLQFENGTRTKLWLDEADMGQAVAPYHAYAPSGKVSGKVVFANYGREEDFQRLREMDVNVSGCVVLCRNGQLFRGEIVRRAAKYGGVALLLYKDSERFVGKRDGFSKGFGEMRNGVYSEGYGEKKGGIFEGYKERTDGFPGEGKDGFSEVEGDGFFKDDGIERGTVMEGLGDPLTPGWGAMEYAERLDIGVEEVRERFPSIPSLPISGYNAKVILESLWGPQLPEQWKGALHSEVGRVGSGPTSVDFEYKERRTMATIRNAFAVIKGALEPDRYVLLGNHRDAWTYGAVDPNSGTATLLEIARRFRLLLRKGWVPRRTIILCSWDAEEFGMIGSTEWVEQNLGNLGSKAVAYLNVDCAVQGPGFFAAATPQLDSLLVEVTKEINDPDYAERTVHQLWSAMANGSVKIDRLSGVASDFAPFLQHAGIPSLDMFFGEDFPVYHTAYDTYNWMRKYGDPLFHRHVAVSGIWGLLALRLADDLVLPFDYSSYSTQLQEHAKALQGLMSAGITLQPINTAIQELKEAAVTVADEAEELRHGSSTDVAFELKRRAFNDRLMLTERAFLDAGGLRGREWFKHLIYGPSKYSESKLGFFPGIVDAIYKAKERDNGEEGKALIQHEIWRVARAISRAAAALKGNLI</sequence>
<evidence type="ECO:0000256" key="5">
    <source>
        <dbReference type="ARBA" id="ARBA00022723"/>
    </source>
</evidence>
<dbReference type="AlphaFoldDB" id="W1NE27"/>
<dbReference type="Pfam" id="PF02225">
    <property type="entry name" value="PA"/>
    <property type="match status" value="1"/>
</dbReference>
<comment type="catalytic activity">
    <reaction evidence="13">
        <text>Release of an unsubstituted, C-terminal glutamyl residue, typically from Ac-Asp-Glu or folylpoly-gamma-glutamates.</text>
        <dbReference type="EC" id="3.4.17.21"/>
    </reaction>
</comment>
<dbReference type="eggNOG" id="KOG2195">
    <property type="taxonomic scope" value="Eukaryota"/>
</dbReference>
<evidence type="ECO:0000256" key="7">
    <source>
        <dbReference type="ARBA" id="ARBA00022833"/>
    </source>
</evidence>
<dbReference type="GO" id="GO:0010081">
    <property type="term" value="P:regulation of inflorescence meristem growth"/>
    <property type="evidence" value="ECO:0007669"/>
    <property type="project" value="EnsemblPlants"/>
</dbReference>
<dbReference type="HOGENOM" id="CLU_005688_2_1_1"/>
<protein>
    <recommendedName>
        <fullName evidence="15">glutamate carboxypeptidase II</fullName>
        <ecNumber evidence="15">3.4.17.21</ecNumber>
    </recommendedName>
</protein>
<evidence type="ECO:0000256" key="10">
    <source>
        <dbReference type="ARBA" id="ARBA00023049"/>
    </source>
</evidence>
<proteinExistence type="inferred from homology"/>
<organism evidence="20 21">
    <name type="scientific">Amborella trichopoda</name>
    <dbReference type="NCBI Taxonomy" id="13333"/>
    <lineage>
        <taxon>Eukaryota</taxon>
        <taxon>Viridiplantae</taxon>
        <taxon>Streptophyta</taxon>
        <taxon>Embryophyta</taxon>
        <taxon>Tracheophyta</taxon>
        <taxon>Spermatophyta</taxon>
        <taxon>Magnoliopsida</taxon>
        <taxon>Amborellales</taxon>
        <taxon>Amborellaceae</taxon>
        <taxon>Amborella</taxon>
    </lineage>
</organism>
<dbReference type="SUPFAM" id="SSF47672">
    <property type="entry name" value="Transferrin receptor-like dimerisation domain"/>
    <property type="match status" value="1"/>
</dbReference>
<feature type="transmembrane region" description="Helical" evidence="16">
    <location>
        <begin position="7"/>
        <end position="29"/>
    </location>
</feature>
<evidence type="ECO:0000313" key="21">
    <source>
        <dbReference type="Proteomes" id="UP000017836"/>
    </source>
</evidence>
<dbReference type="FunFam" id="3.40.630.10:FF:000164">
    <property type="entry name" value="Os01g0740650 protein"/>
    <property type="match status" value="1"/>
</dbReference>
<keyword evidence="6" id="KW-0378">Hydrolase</keyword>
<evidence type="ECO:0000256" key="15">
    <source>
        <dbReference type="ARBA" id="ARBA00066561"/>
    </source>
</evidence>
<dbReference type="GO" id="GO:0009640">
    <property type="term" value="P:photomorphogenesis"/>
    <property type="evidence" value="ECO:0007669"/>
    <property type="project" value="EnsemblPlants"/>
</dbReference>
<dbReference type="InterPro" id="IPR036757">
    <property type="entry name" value="TFR-like_dimer_dom_sf"/>
</dbReference>
<dbReference type="PANTHER" id="PTHR10404:SF75">
    <property type="entry name" value="GLUTAMATE CARBOXYPEPTIDASE AMP1-RELATED"/>
    <property type="match status" value="1"/>
</dbReference>
<keyword evidence="9 16" id="KW-1133">Transmembrane helix</keyword>
<dbReference type="PANTHER" id="PTHR10404">
    <property type="entry name" value="N-ACETYLATED-ALPHA-LINKED ACIDIC DIPEPTIDASE"/>
    <property type="match status" value="1"/>
</dbReference>
<dbReference type="GO" id="GO:0046872">
    <property type="term" value="F:metal ion binding"/>
    <property type="evidence" value="ECO:0007669"/>
    <property type="project" value="UniProtKB-KW"/>
</dbReference>
<dbReference type="GO" id="GO:0010080">
    <property type="term" value="P:regulation of floral meristem growth"/>
    <property type="evidence" value="ECO:0007669"/>
    <property type="project" value="EnsemblPlants"/>
</dbReference>
<dbReference type="EC" id="3.4.17.21" evidence="15"/>
<evidence type="ECO:0000259" key="17">
    <source>
        <dbReference type="Pfam" id="PF02225"/>
    </source>
</evidence>
<gene>
    <name evidence="20" type="ORF">AMTR_s00004p00142600</name>
</gene>
<dbReference type="OMA" id="YPRKDGR"/>
<name>W1NE27_AMBTC</name>
<dbReference type="GO" id="GO:0090693">
    <property type="term" value="P:plant organ senescence"/>
    <property type="evidence" value="ECO:0007669"/>
    <property type="project" value="EnsemblPlants"/>
</dbReference>
<keyword evidence="4 16" id="KW-0812">Transmembrane</keyword>
<dbReference type="Pfam" id="PF04253">
    <property type="entry name" value="TFR_dimer"/>
    <property type="match status" value="1"/>
</dbReference>
<feature type="domain" description="Peptidase M28" evidence="19">
    <location>
        <begin position="369"/>
        <end position="555"/>
    </location>
</feature>